<proteinExistence type="predicted"/>
<evidence type="ECO:0000313" key="2">
    <source>
        <dbReference type="Proteomes" id="UP000318384"/>
    </source>
</evidence>
<keyword evidence="2" id="KW-1185">Reference proteome</keyword>
<gene>
    <name evidence="1" type="ORF">V202x_55030</name>
</gene>
<sequence>MSQLSVLSAPRQVLIAVVFLILPHFAMGCATTPYAYQTNVISHPEMAFEDGESQFERGKPKPILDGIGWVVGIPGKILLWDRRIDNHHVSEETEVALAEYLDKNGLDQVKVRINEYDPLGEWRRLRKNKSVSWGWRYTAGTLTALHYTLLPGRIIGGDNYNPFTNTINLYSDHAAVALHEGGHAKDFASRKYKGTYAVATALPVLSLWPEAIATNDALGYLRAEEDYEGEEEAYRVLYPAYATYVAGAASPLLSYGDLVITAGAVIPGHLLGRWKAHEVKQDQLARISSRPAIQQVSSESNEIQQVQKIDEPGVVRHMHFENESEQ</sequence>
<organism evidence="1 2">
    <name type="scientific">Gimesia aquarii</name>
    <dbReference type="NCBI Taxonomy" id="2527964"/>
    <lineage>
        <taxon>Bacteria</taxon>
        <taxon>Pseudomonadati</taxon>
        <taxon>Planctomycetota</taxon>
        <taxon>Planctomycetia</taxon>
        <taxon>Planctomycetales</taxon>
        <taxon>Planctomycetaceae</taxon>
        <taxon>Gimesia</taxon>
    </lineage>
</organism>
<name>A0A517X3K0_9PLAN</name>
<dbReference type="RefSeq" id="WP_145180008.1">
    <property type="nucleotide sequence ID" value="NZ_CP037422.1"/>
</dbReference>
<dbReference type="Proteomes" id="UP000318384">
    <property type="component" value="Chromosome"/>
</dbReference>
<dbReference type="AlphaFoldDB" id="A0A517X3K0"/>
<protein>
    <submittedName>
        <fullName evidence="1">Uncharacterized protein</fullName>
    </submittedName>
</protein>
<reference evidence="1 2" key="1">
    <citation type="submission" date="2019-03" db="EMBL/GenBank/DDBJ databases">
        <title>Deep-cultivation of Planctomycetes and their phenomic and genomic characterization uncovers novel biology.</title>
        <authorList>
            <person name="Wiegand S."/>
            <person name="Jogler M."/>
            <person name="Boedeker C."/>
            <person name="Pinto D."/>
            <person name="Vollmers J."/>
            <person name="Rivas-Marin E."/>
            <person name="Kohn T."/>
            <person name="Peeters S.H."/>
            <person name="Heuer A."/>
            <person name="Rast P."/>
            <person name="Oberbeckmann S."/>
            <person name="Bunk B."/>
            <person name="Jeske O."/>
            <person name="Meyerdierks A."/>
            <person name="Storesund J.E."/>
            <person name="Kallscheuer N."/>
            <person name="Luecker S."/>
            <person name="Lage O.M."/>
            <person name="Pohl T."/>
            <person name="Merkel B.J."/>
            <person name="Hornburger P."/>
            <person name="Mueller R.-W."/>
            <person name="Bruemmer F."/>
            <person name="Labrenz M."/>
            <person name="Spormann A.M."/>
            <person name="Op den Camp H."/>
            <person name="Overmann J."/>
            <person name="Amann R."/>
            <person name="Jetten M.S.M."/>
            <person name="Mascher T."/>
            <person name="Medema M.H."/>
            <person name="Devos D.P."/>
            <person name="Kaster A.-K."/>
            <person name="Ovreas L."/>
            <person name="Rohde M."/>
            <person name="Galperin M.Y."/>
            <person name="Jogler C."/>
        </authorList>
    </citation>
    <scope>NUCLEOTIDE SEQUENCE [LARGE SCALE GENOMIC DNA]</scope>
    <source>
        <strain evidence="1 2">V202</strain>
    </source>
</reference>
<dbReference type="OrthoDB" id="9255985at2"/>
<dbReference type="EMBL" id="CP037422">
    <property type="protein sequence ID" value="QDU12078.1"/>
    <property type="molecule type" value="Genomic_DNA"/>
</dbReference>
<evidence type="ECO:0000313" key="1">
    <source>
        <dbReference type="EMBL" id="QDU12078.1"/>
    </source>
</evidence>
<accession>A0A517X3K0</accession>